<organism evidence="1 2">
    <name type="scientific">Mycobacterium angelicum</name>
    <dbReference type="NCBI Taxonomy" id="470074"/>
    <lineage>
        <taxon>Bacteria</taxon>
        <taxon>Bacillati</taxon>
        <taxon>Actinomycetota</taxon>
        <taxon>Actinomycetes</taxon>
        <taxon>Mycobacteriales</taxon>
        <taxon>Mycobacteriaceae</taxon>
        <taxon>Mycobacterium</taxon>
    </lineage>
</organism>
<evidence type="ECO:0000313" key="1">
    <source>
        <dbReference type="EMBL" id="ORA21725.1"/>
    </source>
</evidence>
<proteinExistence type="predicted"/>
<comment type="caution">
    <text evidence="1">The sequence shown here is derived from an EMBL/GenBank/DDBJ whole genome shotgun (WGS) entry which is preliminary data.</text>
</comment>
<dbReference type="AlphaFoldDB" id="A0A1W9ZVN8"/>
<dbReference type="EMBL" id="MVHE01000013">
    <property type="protein sequence ID" value="ORA21725.1"/>
    <property type="molecule type" value="Genomic_DNA"/>
</dbReference>
<evidence type="ECO:0000313" key="2">
    <source>
        <dbReference type="Proteomes" id="UP000192284"/>
    </source>
</evidence>
<protein>
    <submittedName>
        <fullName evidence="1">Uncharacterized protein</fullName>
    </submittedName>
</protein>
<keyword evidence="2" id="KW-1185">Reference proteome</keyword>
<reference evidence="1 2" key="1">
    <citation type="submission" date="2017-02" db="EMBL/GenBank/DDBJ databases">
        <title>The new phylogeny of genus Mycobacterium.</title>
        <authorList>
            <person name="Tortoli E."/>
            <person name="Trovato A."/>
            <person name="Cirillo D.M."/>
        </authorList>
    </citation>
    <scope>NUCLEOTIDE SEQUENCE [LARGE SCALE GENOMIC DNA]</scope>
    <source>
        <strain evidence="1 2">DSM 45057</strain>
    </source>
</reference>
<dbReference type="Proteomes" id="UP000192284">
    <property type="component" value="Unassembled WGS sequence"/>
</dbReference>
<accession>A0A1W9ZVN8</accession>
<gene>
    <name evidence="1" type="ORF">BST12_11755</name>
</gene>
<sequence>MDLAMVRTVLETAGGGSTVRWAAGMVVTGGRRQVVITTDRGRSWLPPNVLLPEDAVLPWKHEDSARWEGLLDPARVIVEYAAATSGTLTALASTHSSAPGVAAGVPFVFADAVQRPRPDLLAGPGASREAFAVSATRLAAADEITDAADQRRQALWIAHDAVEKANDASAVRRSILAALNADPKLLEAGKIDRLGWDALANENEVLWEKDFAARIDVRNVDIGRLDTGGGACRPFLIQSYATETVLALRNASPRQALLDAVYSWSMLLELIDTDREAVPA</sequence>
<name>A0A1W9ZVN8_MYCAN</name>